<evidence type="ECO:0000256" key="1">
    <source>
        <dbReference type="SAM" id="MobiDB-lite"/>
    </source>
</evidence>
<feature type="region of interest" description="Disordered" evidence="1">
    <location>
        <begin position="297"/>
        <end position="336"/>
    </location>
</feature>
<dbReference type="AlphaFoldDB" id="A0AAD3DWR0"/>
<sequence>MGNTLWSRAAVAGPGTETTSARGTSAAPDDKEELQDASLEIVVLGTGAGTTHAFSGEPSSSFVVLKGGKPVLWCDVGYGTTYACMQHVGELPKHIYVSHNHGDHAGELPVVLAVEKKAAAAAGLDPPYLYCHPDVMAEVRQHRLRELRSTGEPQELFSTFRETLPGCTTFIGDTGLAVRPCLSRHSETCYGFVLYDEEGEPVLGWTADSGYDEELYGDVAEAAVLLLDARAEGSQEHAGFHELPRIAALPYMSGKTVYITGYGRQDEAPGREVVEGLGMRVAQPGLRIRLQGSAGKQAAGKQAAGKQAAGKQAAGKQGSAGKRAGDTAAEAPAAAAAAETAVAVNQAA</sequence>
<dbReference type="EMBL" id="BMAR01000017">
    <property type="protein sequence ID" value="GFR47176.1"/>
    <property type="molecule type" value="Genomic_DNA"/>
</dbReference>
<reference evidence="2 3" key="1">
    <citation type="journal article" date="2021" name="Sci. Rep.">
        <title>Genome sequencing of the multicellular alga Astrephomene provides insights into convergent evolution of germ-soma differentiation.</title>
        <authorList>
            <person name="Yamashita S."/>
            <person name="Yamamoto K."/>
            <person name="Matsuzaki R."/>
            <person name="Suzuki S."/>
            <person name="Yamaguchi H."/>
            <person name="Hirooka S."/>
            <person name="Minakuchi Y."/>
            <person name="Miyagishima S."/>
            <person name="Kawachi M."/>
            <person name="Toyoda A."/>
            <person name="Nozaki H."/>
        </authorList>
    </citation>
    <scope>NUCLEOTIDE SEQUENCE [LARGE SCALE GENOMIC DNA]</scope>
    <source>
        <strain evidence="2 3">NIES-4017</strain>
    </source>
</reference>
<evidence type="ECO:0000313" key="3">
    <source>
        <dbReference type="Proteomes" id="UP001054857"/>
    </source>
</evidence>
<proteinExistence type="predicted"/>
<dbReference type="Proteomes" id="UP001054857">
    <property type="component" value="Unassembled WGS sequence"/>
</dbReference>
<name>A0AAD3DWR0_9CHLO</name>
<evidence type="ECO:0008006" key="4">
    <source>
        <dbReference type="Google" id="ProtNLM"/>
    </source>
</evidence>
<protein>
    <recommendedName>
        <fullName evidence="4">Metallo-beta-lactamase domain-containing protein</fullName>
    </recommendedName>
</protein>
<dbReference type="Pfam" id="PF23023">
    <property type="entry name" value="Anti-Pycsar_Apyc1"/>
    <property type="match status" value="1"/>
</dbReference>
<organism evidence="2 3">
    <name type="scientific">Astrephomene gubernaculifera</name>
    <dbReference type="NCBI Taxonomy" id="47775"/>
    <lineage>
        <taxon>Eukaryota</taxon>
        <taxon>Viridiplantae</taxon>
        <taxon>Chlorophyta</taxon>
        <taxon>core chlorophytes</taxon>
        <taxon>Chlorophyceae</taxon>
        <taxon>CS clade</taxon>
        <taxon>Chlamydomonadales</taxon>
        <taxon>Astrephomenaceae</taxon>
        <taxon>Astrephomene</taxon>
    </lineage>
</organism>
<gene>
    <name evidence="2" type="ORF">Agub_g8869</name>
</gene>
<comment type="caution">
    <text evidence="2">The sequence shown here is derived from an EMBL/GenBank/DDBJ whole genome shotgun (WGS) entry which is preliminary data.</text>
</comment>
<accession>A0AAD3DWR0</accession>
<feature type="region of interest" description="Disordered" evidence="1">
    <location>
        <begin position="9"/>
        <end position="32"/>
    </location>
</feature>
<keyword evidence="3" id="KW-1185">Reference proteome</keyword>
<evidence type="ECO:0000313" key="2">
    <source>
        <dbReference type="EMBL" id="GFR47176.1"/>
    </source>
</evidence>
<dbReference type="SUPFAM" id="SSF56281">
    <property type="entry name" value="Metallo-hydrolase/oxidoreductase"/>
    <property type="match status" value="1"/>
</dbReference>
<dbReference type="Gene3D" id="3.60.15.10">
    <property type="entry name" value="Ribonuclease Z/Hydroxyacylglutathione hydrolase-like"/>
    <property type="match status" value="1"/>
</dbReference>
<dbReference type="InterPro" id="IPR036866">
    <property type="entry name" value="RibonucZ/Hydroxyglut_hydro"/>
</dbReference>